<organism evidence="6 7">
    <name type="scientific">Musa troglodytarum</name>
    <name type="common">fe'i banana</name>
    <dbReference type="NCBI Taxonomy" id="320322"/>
    <lineage>
        <taxon>Eukaryota</taxon>
        <taxon>Viridiplantae</taxon>
        <taxon>Streptophyta</taxon>
        <taxon>Embryophyta</taxon>
        <taxon>Tracheophyta</taxon>
        <taxon>Spermatophyta</taxon>
        <taxon>Magnoliopsida</taxon>
        <taxon>Liliopsida</taxon>
        <taxon>Zingiberales</taxon>
        <taxon>Musaceae</taxon>
        <taxon>Musa</taxon>
    </lineage>
</organism>
<evidence type="ECO:0000259" key="5">
    <source>
        <dbReference type="SMART" id="SM00045"/>
    </source>
</evidence>
<keyword evidence="3" id="KW-0418">Kinase</keyword>
<evidence type="ECO:0000256" key="3">
    <source>
        <dbReference type="ARBA" id="ARBA00022777"/>
    </source>
</evidence>
<dbReference type="OrthoDB" id="242257at2759"/>
<reference evidence="6" key="1">
    <citation type="submission" date="2022-05" db="EMBL/GenBank/DDBJ databases">
        <title>The Musa troglodytarum L. genome provides insights into the mechanism of non-climacteric behaviour and enrichment of carotenoids.</title>
        <authorList>
            <person name="Wang J."/>
        </authorList>
    </citation>
    <scope>NUCLEOTIDE SEQUENCE</scope>
    <source>
        <tissue evidence="6">Leaf</tissue>
    </source>
</reference>
<keyword evidence="1" id="KW-0808">Transferase</keyword>
<dbReference type="InterPro" id="IPR016064">
    <property type="entry name" value="NAD/diacylglycerol_kinase_sf"/>
</dbReference>
<accession>A0A9E7KC95</accession>
<evidence type="ECO:0000256" key="1">
    <source>
        <dbReference type="ARBA" id="ARBA00022679"/>
    </source>
</evidence>
<dbReference type="GO" id="GO:0016020">
    <property type="term" value="C:membrane"/>
    <property type="evidence" value="ECO:0007669"/>
    <property type="project" value="TreeGrafter"/>
</dbReference>
<dbReference type="GO" id="GO:0004143">
    <property type="term" value="F:ATP-dependent diacylglycerol kinase activity"/>
    <property type="evidence" value="ECO:0007669"/>
    <property type="project" value="InterPro"/>
</dbReference>
<dbReference type="PANTHER" id="PTHR11255">
    <property type="entry name" value="DIACYLGLYCEROL KINASE"/>
    <property type="match status" value="1"/>
</dbReference>
<dbReference type="InterPro" id="IPR037607">
    <property type="entry name" value="DGK"/>
</dbReference>
<keyword evidence="2" id="KW-0547">Nucleotide-binding</keyword>
<dbReference type="InterPro" id="IPR000756">
    <property type="entry name" value="Diacylglycerol_kin_accessory"/>
</dbReference>
<evidence type="ECO:0000313" key="7">
    <source>
        <dbReference type="Proteomes" id="UP001055439"/>
    </source>
</evidence>
<sequence length="155" mass="17272">MECPQQKEALNAFTTSFAPKEKGRAKVKSDAGQRIVRAIVLLNIDNYAGGRHPWGHPAPEYLEEKSFYEARPDDGLLEIFGLKHAWHASFVMAELRSAMHIAQAAAVKLSLTGGALKEAYMQMDGEPWKQPISKEHPTFVIIESTPFHSRIISGK</sequence>
<dbReference type="Proteomes" id="UP001055439">
    <property type="component" value="Chromosome 6"/>
</dbReference>
<keyword evidence="7" id="KW-1185">Reference proteome</keyword>
<dbReference type="SMART" id="SM00045">
    <property type="entry name" value="DAGKa"/>
    <property type="match status" value="1"/>
</dbReference>
<dbReference type="GO" id="GO:0005524">
    <property type="term" value="F:ATP binding"/>
    <property type="evidence" value="ECO:0007669"/>
    <property type="project" value="UniProtKB-KW"/>
</dbReference>
<dbReference type="Pfam" id="PF00609">
    <property type="entry name" value="DAGK_acc"/>
    <property type="match status" value="1"/>
</dbReference>
<dbReference type="AlphaFoldDB" id="A0A9E7KC95"/>
<feature type="domain" description="Diacylglycerol kinase accessory" evidence="5">
    <location>
        <begin position="12"/>
        <end position="127"/>
    </location>
</feature>
<dbReference type="EMBL" id="CP097508">
    <property type="protein sequence ID" value="URE12517.1"/>
    <property type="molecule type" value="Genomic_DNA"/>
</dbReference>
<gene>
    <name evidence="6" type="ORF">MUK42_04618</name>
</gene>
<dbReference type="SUPFAM" id="SSF111331">
    <property type="entry name" value="NAD kinase/diacylglycerol kinase-like"/>
    <property type="match status" value="1"/>
</dbReference>
<dbReference type="GO" id="GO:0007200">
    <property type="term" value="P:phospholipase C-activating G protein-coupled receptor signaling pathway"/>
    <property type="evidence" value="ECO:0007669"/>
    <property type="project" value="InterPro"/>
</dbReference>
<dbReference type="Gene3D" id="2.60.200.40">
    <property type="match status" value="1"/>
</dbReference>
<evidence type="ECO:0000313" key="6">
    <source>
        <dbReference type="EMBL" id="URE12517.1"/>
    </source>
</evidence>
<protein>
    <submittedName>
        <fullName evidence="6">DAGKa</fullName>
    </submittedName>
</protein>
<evidence type="ECO:0000256" key="2">
    <source>
        <dbReference type="ARBA" id="ARBA00022741"/>
    </source>
</evidence>
<evidence type="ECO:0000256" key="4">
    <source>
        <dbReference type="ARBA" id="ARBA00022840"/>
    </source>
</evidence>
<name>A0A9E7KC95_9LILI</name>
<keyword evidence="4" id="KW-0067">ATP-binding</keyword>
<proteinExistence type="predicted"/>
<dbReference type="PANTHER" id="PTHR11255:SF80">
    <property type="entry name" value="EYE-SPECIFIC DIACYLGLYCEROL KINASE"/>
    <property type="match status" value="1"/>
</dbReference>